<name>A0A9E2KTB6_9LACO</name>
<reference evidence="1" key="1">
    <citation type="journal article" date="2021" name="PeerJ">
        <title>Extensive microbial diversity within the chicken gut microbiome revealed by metagenomics and culture.</title>
        <authorList>
            <person name="Gilroy R."/>
            <person name="Ravi A."/>
            <person name="Getino M."/>
            <person name="Pursley I."/>
            <person name="Horton D.L."/>
            <person name="Alikhan N.F."/>
            <person name="Baker D."/>
            <person name="Gharbi K."/>
            <person name="Hall N."/>
            <person name="Watson M."/>
            <person name="Adriaenssens E.M."/>
            <person name="Foster-Nyarko E."/>
            <person name="Jarju S."/>
            <person name="Secka A."/>
            <person name="Antonio M."/>
            <person name="Oren A."/>
            <person name="Chaudhuri R.R."/>
            <person name="La Ragione R."/>
            <person name="Hildebrand F."/>
            <person name="Pallen M.J."/>
        </authorList>
    </citation>
    <scope>NUCLEOTIDE SEQUENCE</scope>
    <source>
        <strain evidence="1">F6-686</strain>
    </source>
</reference>
<gene>
    <name evidence="1" type="ORF">H9806_07235</name>
</gene>
<evidence type="ECO:0000313" key="1">
    <source>
        <dbReference type="EMBL" id="MBU3828898.1"/>
    </source>
</evidence>
<dbReference type="AlphaFoldDB" id="A0A9E2KTB6"/>
<reference evidence="1" key="2">
    <citation type="submission" date="2021-04" db="EMBL/GenBank/DDBJ databases">
        <authorList>
            <person name="Gilroy R."/>
        </authorList>
    </citation>
    <scope>NUCLEOTIDE SEQUENCE</scope>
    <source>
        <strain evidence="1">F6-686</strain>
    </source>
</reference>
<organism evidence="1 2">
    <name type="scientific">Candidatus Lactobacillus pullistercoris</name>
    <dbReference type="NCBI Taxonomy" id="2838636"/>
    <lineage>
        <taxon>Bacteria</taxon>
        <taxon>Bacillati</taxon>
        <taxon>Bacillota</taxon>
        <taxon>Bacilli</taxon>
        <taxon>Lactobacillales</taxon>
        <taxon>Lactobacillaceae</taxon>
        <taxon>Lactobacillus</taxon>
    </lineage>
</organism>
<protein>
    <submittedName>
        <fullName evidence="1">Uncharacterized protein</fullName>
    </submittedName>
</protein>
<comment type="caution">
    <text evidence="1">The sequence shown here is derived from an EMBL/GenBank/DDBJ whole genome shotgun (WGS) entry which is preliminary data.</text>
</comment>
<accession>A0A9E2KTB6</accession>
<proteinExistence type="predicted"/>
<sequence length="54" mass="6290">MTEKQEEQTKGALYAYDTLTKKDREPEWDRLDKALQDDRITNIAISAPYDTGKK</sequence>
<dbReference type="EMBL" id="JAHLFT010000091">
    <property type="protein sequence ID" value="MBU3828898.1"/>
    <property type="molecule type" value="Genomic_DNA"/>
</dbReference>
<evidence type="ECO:0000313" key="2">
    <source>
        <dbReference type="Proteomes" id="UP000823844"/>
    </source>
</evidence>
<dbReference type="Proteomes" id="UP000823844">
    <property type="component" value="Unassembled WGS sequence"/>
</dbReference>